<name>A0A0E9SC59_ANGAN</name>
<proteinExistence type="predicted"/>
<reference evidence="1" key="1">
    <citation type="submission" date="2014-11" db="EMBL/GenBank/DDBJ databases">
        <authorList>
            <person name="Amaro Gonzalez C."/>
        </authorList>
    </citation>
    <scope>NUCLEOTIDE SEQUENCE</scope>
</reference>
<sequence>MCQAVLDCFQGSRVWGKEYVDHRGYLLSFGRVLGLGRWRVL</sequence>
<reference evidence="1" key="2">
    <citation type="journal article" date="2015" name="Fish Shellfish Immunol.">
        <title>Early steps in the European eel (Anguilla anguilla)-Vibrio vulnificus interaction in the gills: Role of the RtxA13 toxin.</title>
        <authorList>
            <person name="Callol A."/>
            <person name="Pajuelo D."/>
            <person name="Ebbesson L."/>
            <person name="Teles M."/>
            <person name="MacKenzie S."/>
            <person name="Amaro C."/>
        </authorList>
    </citation>
    <scope>NUCLEOTIDE SEQUENCE</scope>
</reference>
<organism evidence="1">
    <name type="scientific">Anguilla anguilla</name>
    <name type="common">European freshwater eel</name>
    <name type="synonym">Muraena anguilla</name>
    <dbReference type="NCBI Taxonomy" id="7936"/>
    <lineage>
        <taxon>Eukaryota</taxon>
        <taxon>Metazoa</taxon>
        <taxon>Chordata</taxon>
        <taxon>Craniata</taxon>
        <taxon>Vertebrata</taxon>
        <taxon>Euteleostomi</taxon>
        <taxon>Actinopterygii</taxon>
        <taxon>Neopterygii</taxon>
        <taxon>Teleostei</taxon>
        <taxon>Anguilliformes</taxon>
        <taxon>Anguillidae</taxon>
        <taxon>Anguilla</taxon>
    </lineage>
</organism>
<accession>A0A0E9SC59</accession>
<dbReference type="AlphaFoldDB" id="A0A0E9SC59"/>
<evidence type="ECO:0000313" key="1">
    <source>
        <dbReference type="EMBL" id="JAH38841.1"/>
    </source>
</evidence>
<dbReference type="EMBL" id="GBXM01069736">
    <property type="protein sequence ID" value="JAH38841.1"/>
    <property type="molecule type" value="Transcribed_RNA"/>
</dbReference>
<protein>
    <submittedName>
        <fullName evidence="1">Uncharacterized protein</fullName>
    </submittedName>
</protein>